<gene>
    <name evidence="1" type="ORF">RF11_08170</name>
</gene>
<accession>A0A0C2N9G9</accession>
<reference evidence="1 2" key="1">
    <citation type="journal article" date="2014" name="Genome Biol. Evol.">
        <title>The genome of the myxosporean Thelohanellus kitauei shows adaptations to nutrient acquisition within its fish host.</title>
        <authorList>
            <person name="Yang Y."/>
            <person name="Xiong J."/>
            <person name="Zhou Z."/>
            <person name="Huo F."/>
            <person name="Miao W."/>
            <person name="Ran C."/>
            <person name="Liu Y."/>
            <person name="Zhang J."/>
            <person name="Feng J."/>
            <person name="Wang M."/>
            <person name="Wang M."/>
            <person name="Wang L."/>
            <person name="Yao B."/>
        </authorList>
    </citation>
    <scope>NUCLEOTIDE SEQUENCE [LARGE SCALE GENOMIC DNA]</scope>
    <source>
        <strain evidence="1">Wuqing</strain>
    </source>
</reference>
<dbReference type="OrthoDB" id="5984129at2759"/>
<keyword evidence="2" id="KW-1185">Reference proteome</keyword>
<evidence type="ECO:0000313" key="1">
    <source>
        <dbReference type="EMBL" id="KII72995.1"/>
    </source>
</evidence>
<name>A0A0C2N9G9_THEKT</name>
<evidence type="ECO:0000313" key="2">
    <source>
        <dbReference type="Proteomes" id="UP000031668"/>
    </source>
</evidence>
<dbReference type="Proteomes" id="UP000031668">
    <property type="component" value="Unassembled WGS sequence"/>
</dbReference>
<sequence>MAMRILKAEQVSQICGIFKFDNYDDKTEPWAIMHGLDIEGNELDVLKTDLYVANVGSIHFKYMSENLKGVFTWENGYESIIDDNNLEKETEEEWITDFVSVLKDLAVNRHFGNLTEERLRDQFVLKLNEQHIKQEMIRKFYLNKASLQEVVDEAILVSSSTTTATEIGKREHRIS</sequence>
<dbReference type="EMBL" id="JWZT01001045">
    <property type="protein sequence ID" value="KII72995.1"/>
    <property type="molecule type" value="Genomic_DNA"/>
</dbReference>
<dbReference type="AlphaFoldDB" id="A0A0C2N9G9"/>
<protein>
    <submittedName>
        <fullName evidence="1">Uncharacterized protein</fullName>
    </submittedName>
</protein>
<proteinExistence type="predicted"/>
<comment type="caution">
    <text evidence="1">The sequence shown here is derived from an EMBL/GenBank/DDBJ whole genome shotgun (WGS) entry which is preliminary data.</text>
</comment>
<organism evidence="1 2">
    <name type="scientific">Thelohanellus kitauei</name>
    <name type="common">Myxosporean</name>
    <dbReference type="NCBI Taxonomy" id="669202"/>
    <lineage>
        <taxon>Eukaryota</taxon>
        <taxon>Metazoa</taxon>
        <taxon>Cnidaria</taxon>
        <taxon>Myxozoa</taxon>
        <taxon>Myxosporea</taxon>
        <taxon>Bivalvulida</taxon>
        <taxon>Platysporina</taxon>
        <taxon>Myxobolidae</taxon>
        <taxon>Thelohanellus</taxon>
    </lineage>
</organism>